<evidence type="ECO:0000256" key="5">
    <source>
        <dbReference type="ARBA" id="ARBA00022729"/>
    </source>
</evidence>
<evidence type="ECO:0000256" key="1">
    <source>
        <dbReference type="ARBA" id="ARBA00004613"/>
    </source>
</evidence>
<evidence type="ECO:0000256" key="8">
    <source>
        <dbReference type="ARBA" id="ARBA00037609"/>
    </source>
</evidence>
<keyword evidence="3 9" id="KW-0202">Cytokine</keyword>
<protein>
    <submittedName>
        <fullName evidence="12">Interferon alpha-1-like</fullName>
    </submittedName>
</protein>
<dbReference type="PRINTS" id="PR00266">
    <property type="entry name" value="INTERFERONAB"/>
</dbReference>
<dbReference type="GeneID" id="139184509"/>
<comment type="subcellular location">
    <subcellularLocation>
        <location evidence="1">Secreted</location>
    </subcellularLocation>
</comment>
<dbReference type="CDD" id="cd00095">
    <property type="entry name" value="IFab"/>
    <property type="match status" value="1"/>
</dbReference>
<dbReference type="InterPro" id="IPR009079">
    <property type="entry name" value="4_helix_cytokine-like_core"/>
</dbReference>
<dbReference type="Proteomes" id="UP001652663">
    <property type="component" value="Chromosome 8"/>
</dbReference>
<keyword evidence="7" id="KW-1015">Disulfide bond</keyword>
<keyword evidence="5" id="KW-0732">Signal</keyword>
<dbReference type="InterPro" id="IPR000471">
    <property type="entry name" value="Interferon_alpha/beta/delta"/>
</dbReference>
<accession>A0ABM4SRX5</accession>
<evidence type="ECO:0000256" key="2">
    <source>
        <dbReference type="ARBA" id="ARBA00011033"/>
    </source>
</evidence>
<feature type="compositionally biased region" description="Basic and acidic residues" evidence="10">
    <location>
        <begin position="10"/>
        <end position="24"/>
    </location>
</feature>
<feature type="region of interest" description="Disordered" evidence="10">
    <location>
        <begin position="1"/>
        <end position="25"/>
    </location>
</feature>
<name>A0ABM4SRX5_BOSIN</name>
<evidence type="ECO:0000256" key="10">
    <source>
        <dbReference type="SAM" id="MobiDB-lite"/>
    </source>
</evidence>
<dbReference type="SMART" id="SM00076">
    <property type="entry name" value="IFabd"/>
    <property type="match status" value="1"/>
</dbReference>
<comment type="function">
    <text evidence="8">Produced by macrophages, IFN-alpha have antiviral activities. Interferon stimulates the production of two enzymes: a protein kinase and an oligoadenylate synthetase.</text>
</comment>
<dbReference type="RefSeq" id="XP_070650550.1">
    <property type="nucleotide sequence ID" value="XM_070794449.1"/>
</dbReference>
<evidence type="ECO:0000313" key="12">
    <source>
        <dbReference type="RefSeq" id="XP_070650550.1"/>
    </source>
</evidence>
<keyword evidence="4" id="KW-0964">Secreted</keyword>
<evidence type="ECO:0000256" key="9">
    <source>
        <dbReference type="RuleBase" id="RU000436"/>
    </source>
</evidence>
<dbReference type="Gene3D" id="1.20.1250.10">
    <property type="match status" value="1"/>
</dbReference>
<keyword evidence="11" id="KW-1185">Reference proteome</keyword>
<sequence>METMGSYLRHRPEGRSSENLESRFRVTHLPRPQASARSPMAPAWSFLLALLLLSCNAICSLGCHLPHTHSLANRRVLMLLRQLRRVSPSSCLQDRNDFAFPQEALGGSQLQKAQAISVLHEVTQHTFQLFSTEGSAITWDESLLDKLRTALDQQLTDLQACLRQEEGLPGAPLLKEDSSLAVRKYFHRLTVYLQEKRHSPCAWEVVRAQVMRAFSSSTNLQEKFRRKDGHTPGSTRK</sequence>
<organism evidence="11 12">
    <name type="scientific">Bos indicus</name>
    <name type="common">Zebu</name>
    <dbReference type="NCBI Taxonomy" id="9915"/>
    <lineage>
        <taxon>Eukaryota</taxon>
        <taxon>Metazoa</taxon>
        <taxon>Chordata</taxon>
        <taxon>Craniata</taxon>
        <taxon>Vertebrata</taxon>
        <taxon>Euteleostomi</taxon>
        <taxon>Mammalia</taxon>
        <taxon>Eutheria</taxon>
        <taxon>Laurasiatheria</taxon>
        <taxon>Artiodactyla</taxon>
        <taxon>Ruminantia</taxon>
        <taxon>Pecora</taxon>
        <taxon>Bovidae</taxon>
        <taxon>Bovinae</taxon>
        <taxon>Bos</taxon>
    </lineage>
</organism>
<evidence type="ECO:0000256" key="7">
    <source>
        <dbReference type="ARBA" id="ARBA00023157"/>
    </source>
</evidence>
<reference evidence="12" key="1">
    <citation type="submission" date="2025-08" db="UniProtKB">
        <authorList>
            <consortium name="RefSeq"/>
        </authorList>
    </citation>
    <scope>IDENTIFICATION</scope>
    <source>
        <tissue evidence="12">Blood</tissue>
    </source>
</reference>
<dbReference type="PANTHER" id="PTHR11691:SF60">
    <property type="entry name" value="INTERFERON ALPHA-5"/>
    <property type="match status" value="1"/>
</dbReference>
<evidence type="ECO:0000256" key="6">
    <source>
        <dbReference type="ARBA" id="ARBA00023118"/>
    </source>
</evidence>
<dbReference type="PANTHER" id="PTHR11691">
    <property type="entry name" value="TYPE I INTERFERON"/>
    <property type="match status" value="1"/>
</dbReference>
<dbReference type="SUPFAM" id="SSF47266">
    <property type="entry name" value="4-helical cytokines"/>
    <property type="match status" value="1"/>
</dbReference>
<dbReference type="PROSITE" id="PS00252">
    <property type="entry name" value="INTERFERON_A_B_D"/>
    <property type="match status" value="1"/>
</dbReference>
<gene>
    <name evidence="12" type="primary">LOC139184509</name>
</gene>
<evidence type="ECO:0000256" key="4">
    <source>
        <dbReference type="ARBA" id="ARBA00022525"/>
    </source>
</evidence>
<dbReference type="Pfam" id="PF00143">
    <property type="entry name" value="Interferon"/>
    <property type="match status" value="1"/>
</dbReference>
<proteinExistence type="inferred from homology"/>
<evidence type="ECO:0000313" key="11">
    <source>
        <dbReference type="Proteomes" id="UP001652663"/>
    </source>
</evidence>
<keyword evidence="6 9" id="KW-0051">Antiviral defense</keyword>
<evidence type="ECO:0000256" key="3">
    <source>
        <dbReference type="ARBA" id="ARBA00022514"/>
    </source>
</evidence>
<comment type="similarity">
    <text evidence="2 9">Belongs to the alpha/beta interferon family.</text>
</comment>